<feature type="compositionally biased region" description="Pro residues" evidence="1">
    <location>
        <begin position="408"/>
        <end position="418"/>
    </location>
</feature>
<dbReference type="PRINTS" id="PR01217">
    <property type="entry name" value="PRICHEXTENSN"/>
</dbReference>
<feature type="region of interest" description="Disordered" evidence="1">
    <location>
        <begin position="15"/>
        <end position="80"/>
    </location>
</feature>
<feature type="compositionally biased region" description="Polar residues" evidence="1">
    <location>
        <begin position="42"/>
        <end position="53"/>
    </location>
</feature>
<reference evidence="2" key="1">
    <citation type="submission" date="2021-07" db="EMBL/GenBank/DDBJ databases">
        <title>Draft genome of Mortierella alpina, strain LL118, isolated from an aspen leaf litter sample.</title>
        <authorList>
            <person name="Yang S."/>
            <person name="Vinatzer B.A."/>
        </authorList>
    </citation>
    <scope>NUCLEOTIDE SEQUENCE</scope>
    <source>
        <strain evidence="2">LL118</strain>
    </source>
</reference>
<feature type="compositionally biased region" description="Pro residues" evidence="1">
    <location>
        <begin position="110"/>
        <end position="149"/>
    </location>
</feature>
<dbReference type="PANTHER" id="PTHR16537">
    <property type="entry name" value="SJOEGREN SYNDROME/SCLERODERMA AUTOANTIGEN 1"/>
    <property type="match status" value="1"/>
</dbReference>
<dbReference type="PANTHER" id="PTHR16537:SF1">
    <property type="entry name" value="PROTEIN ZNRD2"/>
    <property type="match status" value="1"/>
</dbReference>
<name>A0A9P8CZU9_MORAP</name>
<protein>
    <submittedName>
        <fullName evidence="2">Uncharacterized protein</fullName>
    </submittedName>
</protein>
<dbReference type="Pfam" id="PF06677">
    <property type="entry name" value="Auto_anti-p27"/>
    <property type="match status" value="1"/>
</dbReference>
<feature type="compositionally biased region" description="Pro residues" evidence="1">
    <location>
        <begin position="208"/>
        <end position="222"/>
    </location>
</feature>
<feature type="compositionally biased region" description="Polar residues" evidence="1">
    <location>
        <begin position="382"/>
        <end position="404"/>
    </location>
</feature>
<feature type="compositionally biased region" description="Low complexity" evidence="1">
    <location>
        <begin position="419"/>
        <end position="432"/>
    </location>
</feature>
<feature type="compositionally biased region" description="Low complexity" evidence="1">
    <location>
        <begin position="525"/>
        <end position="545"/>
    </location>
</feature>
<feature type="compositionally biased region" description="Acidic residues" evidence="1">
    <location>
        <begin position="21"/>
        <end position="38"/>
    </location>
</feature>
<dbReference type="InterPro" id="IPR051888">
    <property type="entry name" value="UPF0148_domain"/>
</dbReference>
<evidence type="ECO:0000313" key="2">
    <source>
        <dbReference type="EMBL" id="KAG9327023.1"/>
    </source>
</evidence>
<feature type="compositionally biased region" description="Pro residues" evidence="1">
    <location>
        <begin position="162"/>
        <end position="181"/>
    </location>
</feature>
<gene>
    <name evidence="2" type="ORF">KVV02_006500</name>
</gene>
<feature type="region of interest" description="Disordered" evidence="1">
    <location>
        <begin position="278"/>
        <end position="321"/>
    </location>
</feature>
<feature type="compositionally biased region" description="Polar residues" evidence="1">
    <location>
        <begin position="433"/>
        <end position="447"/>
    </location>
</feature>
<dbReference type="AlphaFoldDB" id="A0A9P8CZU9"/>
<sequence>MRNQEATNQVCVNCEINPPIDPEEQDDELQLLDIESEPESPLTASDTNNSLLNTMAMPAPTSVLPSTSAPGAYRPLSPTNHRMSVLDPAMEGVRKAAFRSPSGRIIGGHAPPPLMAPPPPSAADFPRPPPPPRSSTPLPSPPRTAPPPKAVSGPLGHNLAFPRPPGPPPPSNPLASPPFSPLAPKLNPRDKRRSPQSSVVMQGTILPPSCPPPRRPTLPTPPSSSAIIPGLGSESDAHTSLQNAEVTAEIMHESTGWEGRGSDVDTARYHTALIPTQSAEGEDEKALESHDEFEDAAEEMVQRSSDHESKQNEVRREQNERASRLMGEKMLQGWTMLQEPCPNAGCFGVPLMRSREKKEFCVVCETYYQREQEQDHGKHSIAPSTPSTAAKPNGVATSAVSFTASRFPAPPTTLPPVPRATSPTSASASTSPQFRATSPISSPGQSRVSVALQGRISSSIILPPPASMSPSFGMTSQQILHRATSEDMDKLASEDEETKRHLQMIGKVSEFSAKSLPPVPPAPVAPASSASRPTSTYSNSSGYNSSDRERSQRHHAQNAGASHSSHPEQNARIPAPPVPLTPEIQAIVSATHKTMATLLTKLELYRLALEVSENPKECHALANQIKGIMECLRVCRGVL</sequence>
<evidence type="ECO:0000313" key="3">
    <source>
        <dbReference type="Proteomes" id="UP000717515"/>
    </source>
</evidence>
<feature type="compositionally biased region" description="Basic and acidic residues" evidence="1">
    <location>
        <begin position="300"/>
        <end position="321"/>
    </location>
</feature>
<accession>A0A9P8CZU9</accession>
<comment type="caution">
    <text evidence="2">The sequence shown here is derived from an EMBL/GenBank/DDBJ whole genome shotgun (WGS) entry which is preliminary data.</text>
</comment>
<proteinExistence type="predicted"/>
<feature type="compositionally biased region" description="Polar residues" evidence="1">
    <location>
        <begin position="559"/>
        <end position="568"/>
    </location>
</feature>
<dbReference type="InterPro" id="IPR009563">
    <property type="entry name" value="SSSCA1"/>
</dbReference>
<evidence type="ECO:0000256" key="1">
    <source>
        <dbReference type="SAM" id="MobiDB-lite"/>
    </source>
</evidence>
<feature type="region of interest" description="Disordered" evidence="1">
    <location>
        <begin position="102"/>
        <end position="241"/>
    </location>
</feature>
<dbReference type="Proteomes" id="UP000717515">
    <property type="component" value="Unassembled WGS sequence"/>
</dbReference>
<dbReference type="EMBL" id="JAIFTL010000010">
    <property type="protein sequence ID" value="KAG9327023.1"/>
    <property type="molecule type" value="Genomic_DNA"/>
</dbReference>
<feature type="region of interest" description="Disordered" evidence="1">
    <location>
        <begin position="513"/>
        <end position="578"/>
    </location>
</feature>
<feature type="region of interest" description="Disordered" evidence="1">
    <location>
        <begin position="372"/>
        <end position="447"/>
    </location>
</feature>
<organism evidence="2 3">
    <name type="scientific">Mortierella alpina</name>
    <name type="common">Oleaginous fungus</name>
    <name type="synonym">Mortierella renispora</name>
    <dbReference type="NCBI Taxonomy" id="64518"/>
    <lineage>
        <taxon>Eukaryota</taxon>
        <taxon>Fungi</taxon>
        <taxon>Fungi incertae sedis</taxon>
        <taxon>Mucoromycota</taxon>
        <taxon>Mortierellomycotina</taxon>
        <taxon>Mortierellomycetes</taxon>
        <taxon>Mortierellales</taxon>
        <taxon>Mortierellaceae</taxon>
        <taxon>Mortierella</taxon>
    </lineage>
</organism>